<evidence type="ECO:0000313" key="1">
    <source>
        <dbReference type="EMBL" id="EMA47966.1"/>
    </source>
</evidence>
<organism evidence="1 2">
    <name type="scientific">Halococcus saccharolyticus DSM 5350</name>
    <dbReference type="NCBI Taxonomy" id="1227455"/>
    <lineage>
        <taxon>Archaea</taxon>
        <taxon>Methanobacteriati</taxon>
        <taxon>Methanobacteriota</taxon>
        <taxon>Stenosarchaea group</taxon>
        <taxon>Halobacteria</taxon>
        <taxon>Halobacteriales</taxon>
        <taxon>Halococcaceae</taxon>
        <taxon>Halococcus</taxon>
    </lineage>
</organism>
<comment type="caution">
    <text evidence="1">The sequence shown here is derived from an EMBL/GenBank/DDBJ whole genome shotgun (WGS) entry which is preliminary data.</text>
</comment>
<protein>
    <submittedName>
        <fullName evidence="1">Uncharacterized protein</fullName>
    </submittedName>
</protein>
<dbReference type="AlphaFoldDB" id="M0MQR2"/>
<evidence type="ECO:0000313" key="2">
    <source>
        <dbReference type="Proteomes" id="UP000011669"/>
    </source>
</evidence>
<keyword evidence="2" id="KW-1185">Reference proteome</keyword>
<dbReference type="EMBL" id="AOMD01000002">
    <property type="protein sequence ID" value="EMA47966.1"/>
    <property type="molecule type" value="Genomic_DNA"/>
</dbReference>
<dbReference type="RefSeq" id="WP_006075962.1">
    <property type="nucleotide sequence ID" value="NZ_AOMD01000002.1"/>
</dbReference>
<reference evidence="1 2" key="1">
    <citation type="journal article" date="2014" name="PLoS Genet.">
        <title>Phylogenetically driven sequencing of extremely halophilic archaea reveals strategies for static and dynamic osmo-response.</title>
        <authorList>
            <person name="Becker E.A."/>
            <person name="Seitzer P.M."/>
            <person name="Tritt A."/>
            <person name="Larsen D."/>
            <person name="Krusor M."/>
            <person name="Yao A.I."/>
            <person name="Wu D."/>
            <person name="Madern D."/>
            <person name="Eisen J.A."/>
            <person name="Darling A.E."/>
            <person name="Facciotti M.T."/>
        </authorList>
    </citation>
    <scope>NUCLEOTIDE SEQUENCE [LARGE SCALE GENOMIC DNA]</scope>
    <source>
        <strain evidence="1 2">DSM 5350</strain>
    </source>
</reference>
<accession>M0MQR2</accession>
<dbReference type="Proteomes" id="UP000011669">
    <property type="component" value="Unassembled WGS sequence"/>
</dbReference>
<proteinExistence type="predicted"/>
<dbReference type="PATRIC" id="fig|1227455.4.peg.164"/>
<name>M0MQR2_9EURY</name>
<dbReference type="InParanoid" id="M0MQR2"/>
<gene>
    <name evidence="1" type="ORF">C449_00800</name>
</gene>
<dbReference type="STRING" id="1227455.C449_00800"/>
<sequence length="75" mass="8724">MPESRDGSLNESRHEEIEIVNQRWKWQVVASALRALLEDEEADRLLQADAEPVLRTIENGLELDEDERTTETFDD</sequence>